<dbReference type="Proteomes" id="UP000635384">
    <property type="component" value="Unassembled WGS sequence"/>
</dbReference>
<name>A0ABR8KWV6_9SPHN</name>
<comment type="caution">
    <text evidence="1">The sequence shown here is derived from an EMBL/GenBank/DDBJ whole genome shotgun (WGS) entry which is preliminary data.</text>
</comment>
<dbReference type="GO" id="GO:0004519">
    <property type="term" value="F:endonuclease activity"/>
    <property type="evidence" value="ECO:0007669"/>
    <property type="project" value="UniProtKB-KW"/>
</dbReference>
<evidence type="ECO:0000313" key="1">
    <source>
        <dbReference type="EMBL" id="MBD2842696.1"/>
    </source>
</evidence>
<gene>
    <name evidence="1" type="ORF">IB285_10550</name>
</gene>
<sequence>MSARLAGLPPRVRALPKVAERFYTSPEWKDYRKRHRAWTVAQKGGCWCCVCGASGRLILDHRVERRDGGADFPPFDEADWYCTGCHNAKTAEARARRARARVKAGGG</sequence>
<evidence type="ECO:0000313" key="2">
    <source>
        <dbReference type="Proteomes" id="UP000635384"/>
    </source>
</evidence>
<accession>A0ABR8KWV6</accession>
<keyword evidence="2" id="KW-1185">Reference proteome</keyword>
<keyword evidence="1" id="KW-0378">Hydrolase</keyword>
<reference evidence="1 2" key="1">
    <citation type="submission" date="2020-09" db="EMBL/GenBank/DDBJ databases">
        <authorList>
            <person name="Yoon J.-W."/>
        </authorList>
    </citation>
    <scope>NUCLEOTIDE SEQUENCE [LARGE SCALE GENOMIC DNA]</scope>
    <source>
        <strain evidence="1 2">KMU-140</strain>
    </source>
</reference>
<keyword evidence="1" id="KW-0540">Nuclease</keyword>
<keyword evidence="1" id="KW-0255">Endonuclease</keyword>
<protein>
    <submittedName>
        <fullName evidence="1">HNH endonuclease</fullName>
    </submittedName>
</protein>
<organism evidence="1 2">
    <name type="scientific">Erythrobacter rubeus</name>
    <dbReference type="NCBI Taxonomy" id="2760803"/>
    <lineage>
        <taxon>Bacteria</taxon>
        <taxon>Pseudomonadati</taxon>
        <taxon>Pseudomonadota</taxon>
        <taxon>Alphaproteobacteria</taxon>
        <taxon>Sphingomonadales</taxon>
        <taxon>Erythrobacteraceae</taxon>
        <taxon>Erythrobacter/Porphyrobacter group</taxon>
        <taxon>Erythrobacter</taxon>
    </lineage>
</organism>
<dbReference type="EMBL" id="JACXLC010000001">
    <property type="protein sequence ID" value="MBD2842696.1"/>
    <property type="molecule type" value="Genomic_DNA"/>
</dbReference>
<proteinExistence type="predicted"/>